<protein>
    <submittedName>
        <fullName evidence="2">Uncharacterized protein</fullName>
    </submittedName>
</protein>
<organism evidence="2 3">
    <name type="scientific">Edwardsiella anguillarum ET080813</name>
    <dbReference type="NCBI Taxonomy" id="667120"/>
    <lineage>
        <taxon>Bacteria</taxon>
        <taxon>Pseudomonadati</taxon>
        <taxon>Pseudomonadota</taxon>
        <taxon>Gammaproteobacteria</taxon>
        <taxon>Enterobacterales</taxon>
        <taxon>Hafniaceae</taxon>
        <taxon>Edwardsiella</taxon>
    </lineage>
</organism>
<name>A0A076LUQ9_9GAMM</name>
<dbReference type="KEGG" id="ete:ETEE_3781"/>
<evidence type="ECO:0000313" key="3">
    <source>
        <dbReference type="Proteomes" id="UP000028681"/>
    </source>
</evidence>
<dbReference type="Proteomes" id="UP000028681">
    <property type="component" value="Chromosome"/>
</dbReference>
<feature type="region of interest" description="Disordered" evidence="1">
    <location>
        <begin position="1"/>
        <end position="47"/>
    </location>
</feature>
<proteinExistence type="predicted"/>
<accession>A0A076LUQ9</accession>
<evidence type="ECO:0000313" key="2">
    <source>
        <dbReference type="EMBL" id="AIJ10193.1"/>
    </source>
</evidence>
<dbReference type="HOGENOM" id="CLU_3167487_0_0_6"/>
<reference evidence="2 3" key="1">
    <citation type="journal article" date="2012" name="PLoS ONE">
        <title>Edwardsiella comparative phylogenomics reveal the new intra/inter-species taxonomic relationships, virulence evolution and niche adaptation mechanisms.</title>
        <authorList>
            <person name="Yang M."/>
            <person name="Lv Y."/>
            <person name="Xiao J."/>
            <person name="Wu H."/>
            <person name="Zheng H."/>
            <person name="Liu Q."/>
            <person name="Zhang Y."/>
            <person name="Wang Q."/>
        </authorList>
    </citation>
    <scope>NUCLEOTIDE SEQUENCE [LARGE SCALE GENOMIC DNA]</scope>
    <source>
        <strain evidence="3">080813</strain>
    </source>
</reference>
<feature type="compositionally biased region" description="Basic and acidic residues" evidence="1">
    <location>
        <begin position="9"/>
        <end position="47"/>
    </location>
</feature>
<gene>
    <name evidence="2" type="ORF">ETEE_3781</name>
</gene>
<sequence length="47" mass="5619">MRTQRKRCGRSDSNDTAKERGCGCRDMRRRSDNDVKGWSDHYARRED</sequence>
<dbReference type="AlphaFoldDB" id="A0A076LUQ9"/>
<dbReference type="EMBL" id="CP006664">
    <property type="protein sequence ID" value="AIJ10193.1"/>
    <property type="molecule type" value="Genomic_DNA"/>
</dbReference>
<evidence type="ECO:0000256" key="1">
    <source>
        <dbReference type="SAM" id="MobiDB-lite"/>
    </source>
</evidence>